<dbReference type="PANTHER" id="PTHR30548:SF5">
    <property type="entry name" value="SUBUNIT OF OXYGEN-SENSITIVE 2-HYDROXYISOCAPROYL-COA DEHYDRATASE"/>
    <property type="match status" value="1"/>
</dbReference>
<name>A0A1G8HQB4_9CLOT</name>
<comment type="cofactor">
    <cofactor evidence="1">
        <name>[4Fe-4S] cluster</name>
        <dbReference type="ChEBI" id="CHEBI:49883"/>
    </cofactor>
</comment>
<dbReference type="Gene3D" id="3.40.50.11890">
    <property type="match status" value="1"/>
</dbReference>
<comment type="similarity">
    <text evidence="2">Belongs to the FldB/FldC dehydratase alpha/beta subunit family.</text>
</comment>
<accession>A0A1G8HQB4</accession>
<evidence type="ECO:0000313" key="6">
    <source>
        <dbReference type="EMBL" id="SDI08680.1"/>
    </source>
</evidence>
<evidence type="ECO:0000256" key="4">
    <source>
        <dbReference type="ARBA" id="ARBA00023004"/>
    </source>
</evidence>
<proteinExistence type="inferred from homology"/>
<dbReference type="GO" id="GO:0051536">
    <property type="term" value="F:iron-sulfur cluster binding"/>
    <property type="evidence" value="ECO:0007669"/>
    <property type="project" value="UniProtKB-KW"/>
</dbReference>
<dbReference type="RefSeq" id="WP_031574040.1">
    <property type="nucleotide sequence ID" value="NZ_FNDZ01000001.1"/>
</dbReference>
<dbReference type="Proteomes" id="UP000183255">
    <property type="component" value="Unassembled WGS sequence"/>
</dbReference>
<reference evidence="6 7" key="1">
    <citation type="submission" date="2016-10" db="EMBL/GenBank/DDBJ databases">
        <authorList>
            <person name="de Groot N.N."/>
        </authorList>
    </citation>
    <scope>NUCLEOTIDE SEQUENCE [LARGE SCALE GENOMIC DNA]</scope>
    <source>
        <strain evidence="6 7">CGMCC 1.5058</strain>
    </source>
</reference>
<gene>
    <name evidence="6" type="ORF">SAMN05421804_101657</name>
</gene>
<dbReference type="GO" id="GO:0046872">
    <property type="term" value="F:metal ion binding"/>
    <property type="evidence" value="ECO:0007669"/>
    <property type="project" value="UniProtKB-KW"/>
</dbReference>
<evidence type="ECO:0000256" key="1">
    <source>
        <dbReference type="ARBA" id="ARBA00001966"/>
    </source>
</evidence>
<dbReference type="AlphaFoldDB" id="A0A1G8HQB4"/>
<sequence length="379" mass="43383">MEQLDILIKKFQDVSEHPEVQMKAYLSQGKKVVGCAPVYTPEEILHSMNIVPFGLWGADIEIEKAKSYFPAFICSITQSILELGMNGSYEGMSAILIPSLCDSLKCLGENWKYAVPHIPFIPMVYPQNRSSRGAKMYTHSNYSRVIEDLEKITGETFSQESLAKSMEIYNEHNRLMRELDEFLSDRPVLTAVERSAVYKSAYFMDKKIHSQWIQELLTLMKQSDRSPKNTMRIITTGIISDNKTFLSLLDQYGIAVVGDDMASESRQYRVDSERKDLPLLDLSEKFTRMGHCSVLFDEEKKRADLIVSMAIERKADAVLVVMTKFCDPEEFDYVIIKKACDKAGIRCHMIEQDRQMSTFEQTHTSLQTLVETNNLLTEV</sequence>
<organism evidence="6 7">
    <name type="scientific">Proteiniclasticum ruminis</name>
    <dbReference type="NCBI Taxonomy" id="398199"/>
    <lineage>
        <taxon>Bacteria</taxon>
        <taxon>Bacillati</taxon>
        <taxon>Bacillota</taxon>
        <taxon>Clostridia</taxon>
        <taxon>Eubacteriales</taxon>
        <taxon>Clostridiaceae</taxon>
        <taxon>Proteiniclasticum</taxon>
    </lineage>
</organism>
<keyword evidence="3" id="KW-0479">Metal-binding</keyword>
<dbReference type="Gene3D" id="3.40.50.11900">
    <property type="match status" value="1"/>
</dbReference>
<dbReference type="PANTHER" id="PTHR30548">
    <property type="entry name" value="2-HYDROXYGLUTARYL-COA DEHYDRATASE, D-COMPONENT-RELATED"/>
    <property type="match status" value="1"/>
</dbReference>
<protein>
    <submittedName>
        <fullName evidence="6">Benzoyl-CoA reductase/2-hydroxyglutaryl-CoA dehydratase subunit, BcrC/BadD/HgdB</fullName>
    </submittedName>
</protein>
<evidence type="ECO:0000256" key="2">
    <source>
        <dbReference type="ARBA" id="ARBA00005806"/>
    </source>
</evidence>
<dbReference type="Gene3D" id="1.20.1270.370">
    <property type="match status" value="1"/>
</dbReference>
<evidence type="ECO:0000256" key="5">
    <source>
        <dbReference type="ARBA" id="ARBA00023014"/>
    </source>
</evidence>
<dbReference type="GO" id="GO:0016836">
    <property type="term" value="F:hydro-lyase activity"/>
    <property type="evidence" value="ECO:0007669"/>
    <property type="project" value="UniProtKB-ARBA"/>
</dbReference>
<evidence type="ECO:0000256" key="3">
    <source>
        <dbReference type="ARBA" id="ARBA00022723"/>
    </source>
</evidence>
<keyword evidence="4" id="KW-0408">Iron</keyword>
<dbReference type="Pfam" id="PF06050">
    <property type="entry name" value="HGD-D"/>
    <property type="match status" value="1"/>
</dbReference>
<dbReference type="EMBL" id="FNDZ01000001">
    <property type="protein sequence ID" value="SDI08680.1"/>
    <property type="molecule type" value="Genomic_DNA"/>
</dbReference>
<dbReference type="InterPro" id="IPR010327">
    <property type="entry name" value="FldB/FldC_alpha/beta"/>
</dbReference>
<evidence type="ECO:0000313" key="7">
    <source>
        <dbReference type="Proteomes" id="UP000183255"/>
    </source>
</evidence>
<keyword evidence="5" id="KW-0411">Iron-sulfur</keyword>